<evidence type="ECO:0000259" key="1">
    <source>
        <dbReference type="Pfam" id="PF22480"/>
    </source>
</evidence>
<keyword evidence="3" id="KW-1185">Reference proteome</keyword>
<proteinExistence type="predicted"/>
<dbReference type="EMBL" id="SRLA01000005">
    <property type="protein sequence ID" value="TGE04922.1"/>
    <property type="molecule type" value="Genomic_DNA"/>
</dbReference>
<reference evidence="2 3" key="1">
    <citation type="submission" date="2019-04" db="EMBL/GenBank/DDBJ databases">
        <authorList>
            <person name="Feng G."/>
            <person name="Zhang J."/>
            <person name="Zhu H."/>
        </authorList>
    </citation>
    <scope>NUCLEOTIDE SEQUENCE [LARGE SCALE GENOMIC DNA]</scope>
    <source>
        <strain evidence="2 3">92R-1</strain>
    </source>
</reference>
<gene>
    <name evidence="2" type="ORF">EU556_22385</name>
</gene>
<dbReference type="Proteomes" id="UP000298337">
    <property type="component" value="Unassembled WGS sequence"/>
</dbReference>
<dbReference type="InterPro" id="IPR054253">
    <property type="entry name" value="DUF6984"/>
</dbReference>
<feature type="domain" description="DUF6984" evidence="1">
    <location>
        <begin position="4"/>
        <end position="104"/>
    </location>
</feature>
<protein>
    <recommendedName>
        <fullName evidence="1">DUF6984 domain-containing protein</fullName>
    </recommendedName>
</protein>
<dbReference type="RefSeq" id="WP_135436414.1">
    <property type="nucleotide sequence ID" value="NZ_SRLA01000005.1"/>
</dbReference>
<sequence length="106" mass="11822">MVSRLLTLPELGLLLYMLRDKPAAEHVLSGLPTARVQELADNGMGSLQFVSPRLNRRLGHLLASQWYLDADGVPVLASLYTDTEGELFELDSWKTDNSPLQRIPAF</sequence>
<dbReference type="OrthoDB" id="1050330at2"/>
<dbReference type="AlphaFoldDB" id="A0A4Z0P297"/>
<evidence type="ECO:0000313" key="2">
    <source>
        <dbReference type="EMBL" id="TGE04922.1"/>
    </source>
</evidence>
<accession>A0A4Z0P297</accession>
<dbReference type="Pfam" id="PF22480">
    <property type="entry name" value="DUF6984"/>
    <property type="match status" value="1"/>
</dbReference>
<evidence type="ECO:0000313" key="3">
    <source>
        <dbReference type="Proteomes" id="UP000298337"/>
    </source>
</evidence>
<organism evidence="2 3">
    <name type="scientific">Hymenobacter fodinae</name>
    <dbReference type="NCBI Taxonomy" id="2510796"/>
    <lineage>
        <taxon>Bacteria</taxon>
        <taxon>Pseudomonadati</taxon>
        <taxon>Bacteroidota</taxon>
        <taxon>Cytophagia</taxon>
        <taxon>Cytophagales</taxon>
        <taxon>Hymenobacteraceae</taxon>
        <taxon>Hymenobacter</taxon>
    </lineage>
</organism>
<comment type="caution">
    <text evidence="2">The sequence shown here is derived from an EMBL/GenBank/DDBJ whole genome shotgun (WGS) entry which is preliminary data.</text>
</comment>
<name>A0A4Z0P297_9BACT</name>